<evidence type="ECO:0000313" key="19">
    <source>
        <dbReference type="EMBL" id="CAH0386087.1"/>
    </source>
</evidence>
<dbReference type="PANTHER" id="PTHR12161:SF5">
    <property type="entry name" value="IST1 HOMOLOG"/>
    <property type="match status" value="1"/>
</dbReference>
<keyword evidence="10" id="KW-0206">Cytoskeleton</keyword>
<evidence type="ECO:0000256" key="4">
    <source>
        <dbReference type="ARBA" id="ARBA00004541"/>
    </source>
</evidence>
<keyword evidence="12" id="KW-0131">Cell cycle</keyword>
<accession>A0A9P0A8G5</accession>
<dbReference type="InterPro" id="IPR005061">
    <property type="entry name" value="Ist1"/>
</dbReference>
<comment type="subcellular location">
    <subcellularLocation>
        <location evidence="3">Cytoplasm</location>
        <location evidence="3">Cytoskeleton</location>
        <location evidence="3">Microtubule organizing center</location>
        <location evidence="3">Centrosome</location>
    </subcellularLocation>
    <subcellularLocation>
        <location evidence="4">Cytoplasmic vesicle</location>
    </subcellularLocation>
    <subcellularLocation>
        <location evidence="1">Midbody</location>
    </subcellularLocation>
    <subcellularLocation>
        <location evidence="2">Nucleus envelope</location>
    </subcellularLocation>
</comment>
<dbReference type="GO" id="GO:0031410">
    <property type="term" value="C:cytoplasmic vesicle"/>
    <property type="evidence" value="ECO:0007669"/>
    <property type="project" value="UniProtKB-SubCell"/>
</dbReference>
<comment type="similarity">
    <text evidence="5">Belongs to the IST1 family.</text>
</comment>
<protein>
    <recommendedName>
        <fullName evidence="6">IST1 homolog</fullName>
    </recommendedName>
    <alternativeName>
        <fullName evidence="14">Charged multivesicular body protein 8</fullName>
    </alternativeName>
</protein>
<evidence type="ECO:0000256" key="6">
    <source>
        <dbReference type="ARBA" id="ARBA00014513"/>
    </source>
</evidence>
<dbReference type="GO" id="GO:0015031">
    <property type="term" value="P:protein transport"/>
    <property type="evidence" value="ECO:0007669"/>
    <property type="project" value="InterPro"/>
</dbReference>
<evidence type="ECO:0000256" key="11">
    <source>
        <dbReference type="ARBA" id="ARBA00023242"/>
    </source>
</evidence>
<keyword evidence="11" id="KW-0539">Nucleus</keyword>
<keyword evidence="9" id="KW-0132">Cell division</keyword>
<dbReference type="AlphaFoldDB" id="A0A9P0A8G5"/>
<evidence type="ECO:0000256" key="14">
    <source>
        <dbReference type="ARBA" id="ARBA00032374"/>
    </source>
</evidence>
<dbReference type="Proteomes" id="UP001152759">
    <property type="component" value="Chromosome 3"/>
</dbReference>
<evidence type="ECO:0000256" key="9">
    <source>
        <dbReference type="ARBA" id="ARBA00022618"/>
    </source>
</evidence>
<keyword evidence="7" id="KW-0963">Cytoplasm</keyword>
<evidence type="ECO:0000256" key="18">
    <source>
        <dbReference type="SAM" id="MobiDB-lite"/>
    </source>
</evidence>
<keyword evidence="8" id="KW-0597">Phosphoprotein</keyword>
<name>A0A9P0A8G5_BEMTA</name>
<keyword evidence="20" id="KW-1185">Reference proteome</keyword>
<dbReference type="InterPro" id="IPR042277">
    <property type="entry name" value="IST1-like"/>
</dbReference>
<organism evidence="19 20">
    <name type="scientific">Bemisia tabaci</name>
    <name type="common">Sweetpotato whitefly</name>
    <name type="synonym">Aleurodes tabaci</name>
    <dbReference type="NCBI Taxonomy" id="7038"/>
    <lineage>
        <taxon>Eukaryota</taxon>
        <taxon>Metazoa</taxon>
        <taxon>Ecdysozoa</taxon>
        <taxon>Arthropoda</taxon>
        <taxon>Hexapoda</taxon>
        <taxon>Insecta</taxon>
        <taxon>Pterygota</taxon>
        <taxon>Neoptera</taxon>
        <taxon>Paraneoptera</taxon>
        <taxon>Hemiptera</taxon>
        <taxon>Sternorrhyncha</taxon>
        <taxon>Aleyrodoidea</taxon>
        <taxon>Aleyrodidae</taxon>
        <taxon>Aleyrodinae</taxon>
        <taxon>Bemisia</taxon>
    </lineage>
</organism>
<sequence length="395" mass="43889">MFSSRCNHSKLKTNLRLAIARLKQIEKKKAELAQKSRKEIADYISAGKVERAKIRVEQIIREDYMVEGMEIVEMYCDLLISRFGLFAEEKELQPSLAEAVSSILWVAPRMESDIPELKVISEQIGIKVGKKYVEACRLEMVDTISDKLKHKMGVQPPPKILVEKYLIEIAKNYDIHYEPDQQVMLEEQQSKGIDALLFDNGLSNDLGGEKTRPTGFVGFPQPPLPPMPVPASAGAAKPFNYPQGNDQQSIPPPDANDAMLQNFLHEESKDEAPPPYHPSFSPPFSYNIPPSSSNVNLPPDPSKKINTASGNNLSNNGSSSSNPDMNINKQNAVAPKPTPRSKMAPPGNSGMDLNLPSVPSDEFPAELPPNANAPNNDDIDFDDLMKRFEDLKKRK</sequence>
<dbReference type="Gene3D" id="1.20.1260.60">
    <property type="entry name" value="Vacuolar protein sorting-associated protein Ist1"/>
    <property type="match status" value="1"/>
</dbReference>
<evidence type="ECO:0000256" key="1">
    <source>
        <dbReference type="ARBA" id="ARBA00004214"/>
    </source>
</evidence>
<dbReference type="GO" id="GO:0005813">
    <property type="term" value="C:centrosome"/>
    <property type="evidence" value="ECO:0007669"/>
    <property type="project" value="UniProtKB-SubCell"/>
</dbReference>
<evidence type="ECO:0000256" key="13">
    <source>
        <dbReference type="ARBA" id="ARBA00023329"/>
    </source>
</evidence>
<dbReference type="OrthoDB" id="29853at2759"/>
<keyword evidence="17" id="KW-0175">Coiled coil</keyword>
<reference evidence="19" key="1">
    <citation type="submission" date="2021-12" db="EMBL/GenBank/DDBJ databases">
        <authorList>
            <person name="King R."/>
        </authorList>
    </citation>
    <scope>NUCLEOTIDE SEQUENCE</scope>
</reference>
<dbReference type="FunFam" id="1.20.1260.60:FF:000001">
    <property type="entry name" value="IST1 homolog isoform X1"/>
    <property type="match status" value="1"/>
</dbReference>
<evidence type="ECO:0000256" key="10">
    <source>
        <dbReference type="ARBA" id="ARBA00023212"/>
    </source>
</evidence>
<keyword evidence="13" id="KW-0968">Cytoplasmic vesicle</keyword>
<feature type="coiled-coil region" evidence="17">
    <location>
        <begin position="8"/>
        <end position="42"/>
    </location>
</feature>
<evidence type="ECO:0000256" key="17">
    <source>
        <dbReference type="SAM" id="Coils"/>
    </source>
</evidence>
<dbReference type="EMBL" id="OU963864">
    <property type="protein sequence ID" value="CAH0386087.1"/>
    <property type="molecule type" value="Genomic_DNA"/>
</dbReference>
<evidence type="ECO:0000256" key="8">
    <source>
        <dbReference type="ARBA" id="ARBA00022553"/>
    </source>
</evidence>
<evidence type="ECO:0000256" key="2">
    <source>
        <dbReference type="ARBA" id="ARBA00004259"/>
    </source>
</evidence>
<comment type="subunit">
    <text evidence="16">Interacts with CHMP1A, CHMP1B, VPS4A and VTA1. Interacts with SPAST, STAMBP, and USP8. May interact with VPS37B. May associate with the ESCRT-I complex. Interacts with MITD1, in competition with VSP4. Interacts with SPART (via MIT domain); leading to the recruitment of SPART to midbodies. Interacts with SPAST.</text>
</comment>
<feature type="compositionally biased region" description="Low complexity" evidence="18">
    <location>
        <begin position="309"/>
        <end position="322"/>
    </location>
</feature>
<dbReference type="PANTHER" id="PTHR12161">
    <property type="entry name" value="IST1 FAMILY MEMBER"/>
    <property type="match status" value="1"/>
</dbReference>
<proteinExistence type="inferred from homology"/>
<feature type="region of interest" description="Disordered" evidence="18">
    <location>
        <begin position="207"/>
        <end position="381"/>
    </location>
</feature>
<dbReference type="KEGG" id="btab:109032263"/>
<evidence type="ECO:0000256" key="7">
    <source>
        <dbReference type="ARBA" id="ARBA00022490"/>
    </source>
</evidence>
<dbReference type="GO" id="GO:0051301">
    <property type="term" value="P:cell division"/>
    <property type="evidence" value="ECO:0007669"/>
    <property type="project" value="UniProtKB-KW"/>
</dbReference>
<evidence type="ECO:0000256" key="3">
    <source>
        <dbReference type="ARBA" id="ARBA00004300"/>
    </source>
</evidence>
<dbReference type="GO" id="GO:0005635">
    <property type="term" value="C:nuclear envelope"/>
    <property type="evidence" value="ECO:0007669"/>
    <property type="project" value="UniProtKB-SubCell"/>
</dbReference>
<evidence type="ECO:0000256" key="5">
    <source>
        <dbReference type="ARBA" id="ARBA00005536"/>
    </source>
</evidence>
<dbReference type="Pfam" id="PF03398">
    <property type="entry name" value="Ist1"/>
    <property type="match status" value="1"/>
</dbReference>
<feature type="compositionally biased region" description="Pro residues" evidence="18">
    <location>
        <begin position="220"/>
        <end position="229"/>
    </location>
</feature>
<comment type="function">
    <text evidence="15">ESCRT-III-like protein involved in cytokinesis, nuclear envelope reassembly and endosomal tubulation. Is required for efficient abscission during cytokinesis. Involved in recruiting VPS4A and/or VPS4B to the midbody of dividing cells. During late anaphase, involved in nuclear envelope reassembly and mitotic spindle disassembly together with the ESCRT-III complex: IST1 acts by mediating the recruitment of SPAST to the nuclear membrane, leading to microtubule severing. Recruited to the reforming nuclear envelope (NE) during anaphase by LEMD2. Regulates early endosomal tubulation together with the ESCRT-III complex by mediating the recruitment of SPAST.</text>
</comment>
<evidence type="ECO:0000256" key="15">
    <source>
        <dbReference type="ARBA" id="ARBA00046124"/>
    </source>
</evidence>
<gene>
    <name evidence="19" type="ORF">BEMITA_LOCUS5248</name>
</gene>
<dbReference type="GO" id="GO:0030496">
    <property type="term" value="C:midbody"/>
    <property type="evidence" value="ECO:0007669"/>
    <property type="project" value="UniProtKB-SubCell"/>
</dbReference>
<evidence type="ECO:0000313" key="20">
    <source>
        <dbReference type="Proteomes" id="UP001152759"/>
    </source>
</evidence>
<evidence type="ECO:0000256" key="12">
    <source>
        <dbReference type="ARBA" id="ARBA00023306"/>
    </source>
</evidence>
<evidence type="ECO:0000256" key="16">
    <source>
        <dbReference type="ARBA" id="ARBA00046920"/>
    </source>
</evidence>